<evidence type="ECO:0000256" key="5">
    <source>
        <dbReference type="ARBA" id="ARBA00023136"/>
    </source>
</evidence>
<proteinExistence type="predicted"/>
<keyword evidence="5 6" id="KW-0472">Membrane</keyword>
<protein>
    <submittedName>
        <fullName evidence="8">MFS transporter</fullName>
    </submittedName>
</protein>
<dbReference type="InterPro" id="IPR020846">
    <property type="entry name" value="MFS_dom"/>
</dbReference>
<evidence type="ECO:0000256" key="2">
    <source>
        <dbReference type="ARBA" id="ARBA00022475"/>
    </source>
</evidence>
<comment type="caution">
    <text evidence="8">The sequence shown here is derived from an EMBL/GenBank/DDBJ whole genome shotgun (WGS) entry which is preliminary data.</text>
</comment>
<dbReference type="Pfam" id="PF07690">
    <property type="entry name" value="MFS_1"/>
    <property type="match status" value="1"/>
</dbReference>
<dbReference type="RefSeq" id="WP_218326900.1">
    <property type="nucleotide sequence ID" value="NZ_JAHUZB010000005.1"/>
</dbReference>
<feature type="transmembrane region" description="Helical" evidence="6">
    <location>
        <begin position="252"/>
        <end position="272"/>
    </location>
</feature>
<dbReference type="CDD" id="cd06173">
    <property type="entry name" value="MFS_MefA_like"/>
    <property type="match status" value="1"/>
</dbReference>
<dbReference type="PANTHER" id="PTHR23513:SF6">
    <property type="entry name" value="MAJOR FACILITATOR SUPERFAMILY ASSOCIATED DOMAIN-CONTAINING PROTEIN"/>
    <property type="match status" value="1"/>
</dbReference>
<feature type="transmembrane region" description="Helical" evidence="6">
    <location>
        <begin position="140"/>
        <end position="160"/>
    </location>
</feature>
<keyword evidence="2" id="KW-1003">Cell membrane</keyword>
<feature type="transmembrane region" description="Helical" evidence="6">
    <location>
        <begin position="284"/>
        <end position="302"/>
    </location>
</feature>
<feature type="domain" description="Major facilitator superfamily (MFS) profile" evidence="7">
    <location>
        <begin position="168"/>
        <end position="401"/>
    </location>
</feature>
<evidence type="ECO:0000256" key="3">
    <source>
        <dbReference type="ARBA" id="ARBA00022692"/>
    </source>
</evidence>
<organism evidence="8 9">
    <name type="scientific">Enterococcus alishanensis</name>
    <dbReference type="NCBI Taxonomy" id="1303817"/>
    <lineage>
        <taxon>Bacteria</taxon>
        <taxon>Bacillati</taxon>
        <taxon>Bacillota</taxon>
        <taxon>Bacilli</taxon>
        <taxon>Lactobacillales</taxon>
        <taxon>Enterococcaceae</taxon>
        <taxon>Enterococcus</taxon>
    </lineage>
</organism>
<keyword evidence="9" id="KW-1185">Reference proteome</keyword>
<feature type="transmembrane region" description="Helical" evidence="6">
    <location>
        <begin position="218"/>
        <end position="240"/>
    </location>
</feature>
<name>A0ABS6TFL2_9ENTE</name>
<dbReference type="Proteomes" id="UP000774130">
    <property type="component" value="Unassembled WGS sequence"/>
</dbReference>
<accession>A0ABS6TFL2</accession>
<keyword evidence="3 6" id="KW-0812">Transmembrane</keyword>
<feature type="transmembrane region" description="Helical" evidence="6">
    <location>
        <begin position="375"/>
        <end position="397"/>
    </location>
</feature>
<evidence type="ECO:0000256" key="1">
    <source>
        <dbReference type="ARBA" id="ARBA00004651"/>
    </source>
</evidence>
<dbReference type="PANTHER" id="PTHR23513">
    <property type="entry name" value="INTEGRAL MEMBRANE EFFLUX PROTEIN-RELATED"/>
    <property type="match status" value="1"/>
</dbReference>
<keyword evidence="4 6" id="KW-1133">Transmembrane helix</keyword>
<sequence>MESSWKKKYLTILSGQTVSLIGSSAVQFSLIWWLASESDSAVMLSIAGLFAYLPQMFLGPFVGVWLDRLVRKNVVIMADLFMGGVALVLSLWFLLGNPGYYIVIFAMFLRALANVFHTPSIQAIVPLLVPEKELVKANSWSQFLQSGAFMLGPVIGAAMFAAMPLWLILLTDLLGALVASFALWIVQVPNPPRTELTSEPNYLNELKAGLAVFKADKAMLIVLIISFISMVFFLPLGTLFPLMTSSHFQLSAWYASFVELAYAAGMLVSAFLIGLKKHWQKKLLVAQFAMLALGSATFASGLVPTSLLGYWLFIICCILLGSFGNLYNIPFTAYIQETVAPEKLGRVFSVLGSVLSAAMPIGLILAGPISEQIGIAAWFLYSGIFMVVASIFGFLFYKKYR</sequence>
<gene>
    <name evidence="8" type="ORF">KUA55_13480</name>
</gene>
<reference evidence="8 9" key="1">
    <citation type="submission" date="2021-06" db="EMBL/GenBank/DDBJ databases">
        <title>Enterococcus alishanensis sp. nov., a novel lactic acid bacterium isolated from fresh coffee beans.</title>
        <authorList>
            <person name="Chen Y.-S."/>
        </authorList>
    </citation>
    <scope>NUCLEOTIDE SEQUENCE [LARGE SCALE GENOMIC DNA]</scope>
    <source>
        <strain evidence="8 9">ALS3</strain>
    </source>
</reference>
<dbReference type="PROSITE" id="PS50850">
    <property type="entry name" value="MFS"/>
    <property type="match status" value="1"/>
</dbReference>
<evidence type="ECO:0000256" key="4">
    <source>
        <dbReference type="ARBA" id="ARBA00022989"/>
    </source>
</evidence>
<dbReference type="EMBL" id="JAHUZB010000005">
    <property type="protein sequence ID" value="MBV7391694.1"/>
    <property type="molecule type" value="Genomic_DNA"/>
</dbReference>
<dbReference type="InterPro" id="IPR011701">
    <property type="entry name" value="MFS"/>
</dbReference>
<feature type="transmembrane region" description="Helical" evidence="6">
    <location>
        <begin position="41"/>
        <end position="62"/>
    </location>
</feature>
<evidence type="ECO:0000313" key="8">
    <source>
        <dbReference type="EMBL" id="MBV7391694.1"/>
    </source>
</evidence>
<comment type="subcellular location">
    <subcellularLocation>
        <location evidence="1">Cell membrane</location>
        <topology evidence="1">Multi-pass membrane protein</topology>
    </subcellularLocation>
</comment>
<feature type="transmembrane region" description="Helical" evidence="6">
    <location>
        <begin position="347"/>
        <end position="369"/>
    </location>
</feature>
<feature type="transmembrane region" description="Helical" evidence="6">
    <location>
        <begin position="12"/>
        <end position="35"/>
    </location>
</feature>
<evidence type="ECO:0000313" key="9">
    <source>
        <dbReference type="Proteomes" id="UP000774130"/>
    </source>
</evidence>
<evidence type="ECO:0000259" key="7">
    <source>
        <dbReference type="PROSITE" id="PS50850"/>
    </source>
</evidence>
<evidence type="ECO:0000256" key="6">
    <source>
        <dbReference type="SAM" id="Phobius"/>
    </source>
</evidence>
<feature type="transmembrane region" description="Helical" evidence="6">
    <location>
        <begin position="308"/>
        <end position="327"/>
    </location>
</feature>